<dbReference type="AlphaFoldDB" id="A0A3L6ZWY9"/>
<accession>A0A3L6ZWY9</accession>
<dbReference type="Pfam" id="PF00160">
    <property type="entry name" value="Pro_isomerase"/>
    <property type="match status" value="1"/>
</dbReference>
<evidence type="ECO:0000313" key="7">
    <source>
        <dbReference type="Proteomes" id="UP000272503"/>
    </source>
</evidence>
<dbReference type="PANTHER" id="PTHR45625">
    <property type="entry name" value="PEPTIDYL-PROLYL CIS-TRANS ISOMERASE-RELATED"/>
    <property type="match status" value="1"/>
</dbReference>
<feature type="compositionally biased region" description="Low complexity" evidence="3">
    <location>
        <begin position="66"/>
        <end position="88"/>
    </location>
</feature>
<dbReference type="OrthoDB" id="5507614at2"/>
<proteinExistence type="predicted"/>
<keyword evidence="4" id="KW-1133">Transmembrane helix</keyword>
<evidence type="ECO:0000256" key="1">
    <source>
        <dbReference type="ARBA" id="ARBA00002388"/>
    </source>
</evidence>
<dbReference type="InterPro" id="IPR029000">
    <property type="entry name" value="Cyclophilin-like_dom_sf"/>
</dbReference>
<feature type="compositionally biased region" description="Polar residues" evidence="3">
    <location>
        <begin position="245"/>
        <end position="258"/>
    </location>
</feature>
<sequence>MAAQKKDEKAAREARARLQQYEARREAWETKRRKRTRNSWIAAGTAFVLIAGAITWGVIAQNAQNAPEAGPSSSATPSATPSPEASTGQAPDASLAENRTWTGDMTINGVDLGIELDGEKAPKAVASFVSLTQKGFFNSLTCHRMVNTPGKDGAPGFQILQCGDPKGDGTGGPGYTFGPVENAPADNIYPEGTLAMARASDDGNSNGSQFFIVFGDTSIGSDKAGGYTVLGKITSGLDKLNESVTTIPVGGPQNSTPQEPIKLDSVTVK</sequence>
<feature type="region of interest" description="Disordered" evidence="3">
    <location>
        <begin position="245"/>
        <end position="269"/>
    </location>
</feature>
<evidence type="ECO:0000256" key="2">
    <source>
        <dbReference type="SAM" id="Coils"/>
    </source>
</evidence>
<dbReference type="GO" id="GO:0003755">
    <property type="term" value="F:peptidyl-prolyl cis-trans isomerase activity"/>
    <property type="evidence" value="ECO:0007669"/>
    <property type="project" value="InterPro"/>
</dbReference>
<evidence type="ECO:0000259" key="5">
    <source>
        <dbReference type="PROSITE" id="PS50072"/>
    </source>
</evidence>
<keyword evidence="7" id="KW-1185">Reference proteome</keyword>
<dbReference type="CDD" id="cd00317">
    <property type="entry name" value="cyclophilin"/>
    <property type="match status" value="1"/>
</dbReference>
<comment type="caution">
    <text evidence="6">The sequence shown here is derived from an EMBL/GenBank/DDBJ whole genome shotgun (WGS) entry which is preliminary data.</text>
</comment>
<evidence type="ECO:0000256" key="3">
    <source>
        <dbReference type="SAM" id="MobiDB-lite"/>
    </source>
</evidence>
<dbReference type="SUPFAM" id="SSF50891">
    <property type="entry name" value="Cyclophilin-like"/>
    <property type="match status" value="1"/>
</dbReference>
<protein>
    <submittedName>
        <fullName evidence="6">Peptidylprolyl isomerase</fullName>
    </submittedName>
</protein>
<evidence type="ECO:0000256" key="4">
    <source>
        <dbReference type="SAM" id="Phobius"/>
    </source>
</evidence>
<comment type="function">
    <text evidence="1">PPIases accelerate the folding of proteins. It catalyzes the cis-trans isomerization of proline imidic peptide bonds in oligopeptides.</text>
</comment>
<keyword evidence="4" id="KW-0472">Membrane</keyword>
<gene>
    <name evidence="6" type="ORF">D9V32_15375</name>
</gene>
<reference evidence="6 7" key="1">
    <citation type="submission" date="2018-10" db="EMBL/GenBank/DDBJ databases">
        <authorList>
            <person name="Li J."/>
        </authorList>
    </citation>
    <scope>NUCLEOTIDE SEQUENCE [LARGE SCALE GENOMIC DNA]</scope>
    <source>
        <strain evidence="6 7">IF 016277</strain>
    </source>
</reference>
<evidence type="ECO:0000313" key="6">
    <source>
        <dbReference type="EMBL" id="RLP72280.1"/>
    </source>
</evidence>
<dbReference type="RefSeq" id="WP_121649804.1">
    <property type="nucleotide sequence ID" value="NZ_RCUX01000018.1"/>
</dbReference>
<dbReference type="InterPro" id="IPR002130">
    <property type="entry name" value="Cyclophilin-type_PPIase_dom"/>
</dbReference>
<dbReference type="EMBL" id="RCUX01000018">
    <property type="protein sequence ID" value="RLP72280.1"/>
    <property type="molecule type" value="Genomic_DNA"/>
</dbReference>
<dbReference type="Proteomes" id="UP000272503">
    <property type="component" value="Unassembled WGS sequence"/>
</dbReference>
<dbReference type="PANTHER" id="PTHR45625:SF3">
    <property type="entry name" value="PEPTIDYL-PROLYL CIS-TRANS ISOMERASE B-RELATED"/>
    <property type="match status" value="1"/>
</dbReference>
<dbReference type="Gene3D" id="2.40.100.10">
    <property type="entry name" value="Cyclophilin-like"/>
    <property type="match status" value="1"/>
</dbReference>
<feature type="transmembrane region" description="Helical" evidence="4">
    <location>
        <begin position="40"/>
        <end position="59"/>
    </location>
</feature>
<keyword evidence="4" id="KW-0812">Transmembrane</keyword>
<dbReference type="PROSITE" id="PS50072">
    <property type="entry name" value="CSA_PPIASE_2"/>
    <property type="match status" value="1"/>
</dbReference>
<dbReference type="InterPro" id="IPR044666">
    <property type="entry name" value="Cyclophilin_A-like"/>
</dbReference>
<feature type="region of interest" description="Disordered" evidence="3">
    <location>
        <begin position="65"/>
        <end position="101"/>
    </location>
</feature>
<keyword evidence="6" id="KW-0413">Isomerase</keyword>
<feature type="coiled-coil region" evidence="2">
    <location>
        <begin position="4"/>
        <end position="38"/>
    </location>
</feature>
<organism evidence="6 7">
    <name type="scientific">Mycetocola tolaasinivorans</name>
    <dbReference type="NCBI Taxonomy" id="76635"/>
    <lineage>
        <taxon>Bacteria</taxon>
        <taxon>Bacillati</taxon>
        <taxon>Actinomycetota</taxon>
        <taxon>Actinomycetes</taxon>
        <taxon>Micrococcales</taxon>
        <taxon>Microbacteriaceae</taxon>
        <taxon>Mycetocola</taxon>
    </lineage>
</organism>
<name>A0A3L6ZWY9_9MICO</name>
<feature type="domain" description="PPIase cyclophilin-type" evidence="5">
    <location>
        <begin position="111"/>
        <end position="268"/>
    </location>
</feature>
<keyword evidence="2" id="KW-0175">Coiled coil</keyword>